<dbReference type="Proteomes" id="UP001287282">
    <property type="component" value="Unassembled WGS sequence"/>
</dbReference>
<comment type="caution">
    <text evidence="1">The sequence shown here is derived from an EMBL/GenBank/DDBJ whole genome shotgun (WGS) entry which is preliminary data.</text>
</comment>
<dbReference type="EMBL" id="JAWJBA010001160">
    <property type="protein sequence ID" value="MDV2687751.1"/>
    <property type="molecule type" value="Genomic_DNA"/>
</dbReference>
<reference evidence="1 2" key="1">
    <citation type="submission" date="2023-10" db="EMBL/GenBank/DDBJ databases">
        <title>Screening of Alkalihalobacillus lindianensis BZ-TG-R113 and Its Alleviation of Salt Stress on Rapeseed Growth.</title>
        <authorList>
            <person name="Zhao B."/>
            <person name="Guo T."/>
        </authorList>
    </citation>
    <scope>NUCLEOTIDE SEQUENCE [LARGE SCALE GENOMIC DNA]</scope>
    <source>
        <strain evidence="1 2">BZ-TG-R113</strain>
    </source>
</reference>
<keyword evidence="2" id="KW-1185">Reference proteome</keyword>
<gene>
    <name evidence="1" type="ORF">RYX56_25720</name>
</gene>
<organism evidence="1 2">
    <name type="scientific">Alkalihalophilus lindianensis</name>
    <dbReference type="NCBI Taxonomy" id="1630542"/>
    <lineage>
        <taxon>Bacteria</taxon>
        <taxon>Bacillati</taxon>
        <taxon>Bacillota</taxon>
        <taxon>Bacilli</taxon>
        <taxon>Bacillales</taxon>
        <taxon>Bacillaceae</taxon>
        <taxon>Alkalihalophilus</taxon>
    </lineage>
</organism>
<sequence>MMALLRKVASADDAEVAHWSRMRLHLIRSDMLVDLDSSSKLNAEWAFLCLLRDEGRRAADTFLATHGKDLG</sequence>
<evidence type="ECO:0000313" key="2">
    <source>
        <dbReference type="Proteomes" id="UP001287282"/>
    </source>
</evidence>
<protein>
    <submittedName>
        <fullName evidence="1">Uncharacterized protein</fullName>
    </submittedName>
</protein>
<proteinExistence type="predicted"/>
<evidence type="ECO:0000313" key="1">
    <source>
        <dbReference type="EMBL" id="MDV2687751.1"/>
    </source>
</evidence>
<feature type="non-terminal residue" evidence="1">
    <location>
        <position position="71"/>
    </location>
</feature>
<name>A0ABU3XIQ4_9BACI</name>
<accession>A0ABU3XIQ4</accession>